<dbReference type="RefSeq" id="WP_110499999.1">
    <property type="nucleotide sequence ID" value="NZ_QJVD01000004.1"/>
</dbReference>
<keyword evidence="7" id="KW-1185">Reference proteome</keyword>
<dbReference type="PROSITE" id="PS50995">
    <property type="entry name" value="HTH_MARR_2"/>
    <property type="match status" value="1"/>
</dbReference>
<dbReference type="InterPro" id="IPR000835">
    <property type="entry name" value="HTH_MarR-typ"/>
</dbReference>
<accession>A0A2V5LY31</accession>
<dbReference type="GO" id="GO:0003677">
    <property type="term" value="F:DNA binding"/>
    <property type="evidence" value="ECO:0007669"/>
    <property type="project" value="UniProtKB-KW"/>
</dbReference>
<evidence type="ECO:0000256" key="3">
    <source>
        <dbReference type="ARBA" id="ARBA00023163"/>
    </source>
</evidence>
<feature type="domain" description="HTH marR-type" evidence="5">
    <location>
        <begin position="11"/>
        <end position="146"/>
    </location>
</feature>
<proteinExistence type="predicted"/>
<dbReference type="InterPro" id="IPR039422">
    <property type="entry name" value="MarR/SlyA-like"/>
</dbReference>
<dbReference type="PRINTS" id="PR00598">
    <property type="entry name" value="HTHMARR"/>
</dbReference>
<evidence type="ECO:0000313" key="6">
    <source>
        <dbReference type="EMBL" id="PYI68747.1"/>
    </source>
</evidence>
<reference evidence="6 7" key="1">
    <citation type="submission" date="2018-05" db="EMBL/GenBank/DDBJ databases">
        <title>Genetic diversity of glacier-inhabiting Cryobacterium bacteria in China and description of Cryobacterium mengkeensis sp. nov. and Arthrobacter glacialis sp. nov.</title>
        <authorList>
            <person name="Liu Q."/>
            <person name="Xin Y.-H."/>
        </authorList>
    </citation>
    <scope>NUCLEOTIDE SEQUENCE [LARGE SCALE GENOMIC DNA]</scope>
    <source>
        <strain evidence="6 7">LI2</strain>
    </source>
</reference>
<evidence type="ECO:0000256" key="4">
    <source>
        <dbReference type="SAM" id="MobiDB-lite"/>
    </source>
</evidence>
<dbReference type="PANTHER" id="PTHR33164:SF104">
    <property type="entry name" value="TRANSCRIPTIONAL REGULATORY PROTEIN"/>
    <property type="match status" value="1"/>
</dbReference>
<dbReference type="PANTHER" id="PTHR33164">
    <property type="entry name" value="TRANSCRIPTIONAL REGULATOR, MARR FAMILY"/>
    <property type="match status" value="1"/>
</dbReference>
<dbReference type="InterPro" id="IPR036388">
    <property type="entry name" value="WH-like_DNA-bd_sf"/>
</dbReference>
<dbReference type="SUPFAM" id="SSF46785">
    <property type="entry name" value="Winged helix' DNA-binding domain"/>
    <property type="match status" value="1"/>
</dbReference>
<gene>
    <name evidence="6" type="ORF">CVV68_05485</name>
</gene>
<feature type="region of interest" description="Disordered" evidence="4">
    <location>
        <begin position="151"/>
        <end position="185"/>
    </location>
</feature>
<dbReference type="InterPro" id="IPR023187">
    <property type="entry name" value="Tscrpt_reg_MarR-type_CS"/>
</dbReference>
<keyword evidence="2" id="KW-0238">DNA-binding</keyword>
<dbReference type="OrthoDB" id="3178168at2"/>
<comment type="caution">
    <text evidence="6">The sequence shown here is derived from an EMBL/GenBank/DDBJ whole genome shotgun (WGS) entry which is preliminary data.</text>
</comment>
<dbReference type="SMART" id="SM00347">
    <property type="entry name" value="HTH_MARR"/>
    <property type="match status" value="1"/>
</dbReference>
<name>A0A2V5LY31_9MICC</name>
<dbReference type="PROSITE" id="PS01117">
    <property type="entry name" value="HTH_MARR_1"/>
    <property type="match status" value="1"/>
</dbReference>
<dbReference type="Proteomes" id="UP000247832">
    <property type="component" value="Unassembled WGS sequence"/>
</dbReference>
<keyword evidence="1" id="KW-0805">Transcription regulation</keyword>
<evidence type="ECO:0000256" key="2">
    <source>
        <dbReference type="ARBA" id="ARBA00023125"/>
    </source>
</evidence>
<evidence type="ECO:0000259" key="5">
    <source>
        <dbReference type="PROSITE" id="PS50995"/>
    </source>
</evidence>
<dbReference type="Pfam" id="PF12802">
    <property type="entry name" value="MarR_2"/>
    <property type="match status" value="1"/>
</dbReference>
<dbReference type="GO" id="GO:0003700">
    <property type="term" value="F:DNA-binding transcription factor activity"/>
    <property type="evidence" value="ECO:0007669"/>
    <property type="project" value="InterPro"/>
</dbReference>
<dbReference type="AlphaFoldDB" id="A0A2V5LY31"/>
<organism evidence="6 7">
    <name type="scientific">Arthrobacter livingstonensis</name>
    <dbReference type="NCBI Taxonomy" id="670078"/>
    <lineage>
        <taxon>Bacteria</taxon>
        <taxon>Bacillati</taxon>
        <taxon>Actinomycetota</taxon>
        <taxon>Actinomycetes</taxon>
        <taxon>Micrococcales</taxon>
        <taxon>Micrococcaceae</taxon>
        <taxon>Arthrobacter</taxon>
    </lineage>
</organism>
<sequence length="185" mass="19977">MISAAAHRRLATEAWESLLRSQVAVMRELHKEPVFKKVGSREYDVLFNLSRCPTGWLRLNELNDNVLLTQPSISRLVERLEARGLVQRRTPDDDRRGVLIGLTEAGAALQKDVGRAHVQNIMNVMEEGLSDTELQQLLELTGKLRAAVAERAAGAAHTGHGQAGTGQAGTAPTGPDPVSPATSAT</sequence>
<evidence type="ECO:0000256" key="1">
    <source>
        <dbReference type="ARBA" id="ARBA00023015"/>
    </source>
</evidence>
<evidence type="ECO:0000313" key="7">
    <source>
        <dbReference type="Proteomes" id="UP000247832"/>
    </source>
</evidence>
<dbReference type="InterPro" id="IPR036390">
    <property type="entry name" value="WH_DNA-bd_sf"/>
</dbReference>
<protein>
    <submittedName>
        <fullName evidence="6">MarR family transcriptional regulator</fullName>
    </submittedName>
</protein>
<keyword evidence="3" id="KW-0804">Transcription</keyword>
<dbReference type="GO" id="GO:0006950">
    <property type="term" value="P:response to stress"/>
    <property type="evidence" value="ECO:0007669"/>
    <property type="project" value="TreeGrafter"/>
</dbReference>
<dbReference type="Gene3D" id="1.10.10.10">
    <property type="entry name" value="Winged helix-like DNA-binding domain superfamily/Winged helix DNA-binding domain"/>
    <property type="match status" value="1"/>
</dbReference>
<dbReference type="EMBL" id="QJVD01000004">
    <property type="protein sequence ID" value="PYI68747.1"/>
    <property type="molecule type" value="Genomic_DNA"/>
</dbReference>